<feature type="domain" description="Lipase" evidence="7">
    <location>
        <begin position="392"/>
        <end position="493"/>
    </location>
</feature>
<dbReference type="PROSITE" id="PS00941">
    <property type="entry name" value="CARBOXYLESTERASE_B_2"/>
    <property type="match status" value="2"/>
</dbReference>
<dbReference type="InterPro" id="IPR002168">
    <property type="entry name" value="Lipase_GDXG_HIS_AS"/>
</dbReference>
<keyword evidence="5" id="KW-0325">Glycoprotein</keyword>
<dbReference type="Proteomes" id="UP001367676">
    <property type="component" value="Unassembled WGS sequence"/>
</dbReference>
<evidence type="ECO:0008006" key="10">
    <source>
        <dbReference type="Google" id="ProtNLM"/>
    </source>
</evidence>
<dbReference type="Pfam" id="PF00151">
    <property type="entry name" value="Lipase"/>
    <property type="match status" value="2"/>
</dbReference>
<protein>
    <recommendedName>
        <fullName evidence="10">Carboxylesterase</fullName>
    </recommendedName>
</protein>
<dbReference type="PANTHER" id="PTHR43142:SF1">
    <property type="entry name" value="CARBOXYLIC ESTER HYDROLASE"/>
    <property type="match status" value="1"/>
</dbReference>
<dbReference type="GO" id="GO:0016298">
    <property type="term" value="F:lipase activity"/>
    <property type="evidence" value="ECO:0007669"/>
    <property type="project" value="InterPro"/>
</dbReference>
<feature type="domain" description="Lipase" evidence="7">
    <location>
        <begin position="129"/>
        <end position="242"/>
    </location>
</feature>
<evidence type="ECO:0000256" key="1">
    <source>
        <dbReference type="ARBA" id="ARBA00005964"/>
    </source>
</evidence>
<accession>A0AAN9Y748</accession>
<dbReference type="InterPro" id="IPR002018">
    <property type="entry name" value="CarbesteraseB"/>
</dbReference>
<evidence type="ECO:0000259" key="7">
    <source>
        <dbReference type="Pfam" id="PF00151"/>
    </source>
</evidence>
<dbReference type="CDD" id="cd00312">
    <property type="entry name" value="Esterase_lipase"/>
    <property type="match status" value="1"/>
</dbReference>
<organism evidence="8 9">
    <name type="scientific">Parthenolecanium corni</name>
    <dbReference type="NCBI Taxonomy" id="536013"/>
    <lineage>
        <taxon>Eukaryota</taxon>
        <taxon>Metazoa</taxon>
        <taxon>Ecdysozoa</taxon>
        <taxon>Arthropoda</taxon>
        <taxon>Hexapoda</taxon>
        <taxon>Insecta</taxon>
        <taxon>Pterygota</taxon>
        <taxon>Neoptera</taxon>
        <taxon>Paraneoptera</taxon>
        <taxon>Hemiptera</taxon>
        <taxon>Sternorrhyncha</taxon>
        <taxon>Coccoidea</taxon>
        <taxon>Coccidae</taxon>
        <taxon>Parthenolecanium</taxon>
    </lineage>
</organism>
<dbReference type="SUPFAM" id="SSF53474">
    <property type="entry name" value="alpha/beta-Hydrolases"/>
    <property type="match status" value="4"/>
</dbReference>
<dbReference type="InterPro" id="IPR019819">
    <property type="entry name" value="Carboxylesterase_B_CS"/>
</dbReference>
<evidence type="ECO:0000256" key="3">
    <source>
        <dbReference type="ARBA" id="ARBA00022487"/>
    </source>
</evidence>
<comment type="similarity">
    <text evidence="1">Belongs to the type-B carboxylesterase/lipase family.</text>
</comment>
<name>A0AAN9Y748_9HEMI</name>
<proteinExistence type="inferred from homology"/>
<evidence type="ECO:0000259" key="6">
    <source>
        <dbReference type="Pfam" id="PF00135"/>
    </source>
</evidence>
<dbReference type="Gene3D" id="3.40.50.1820">
    <property type="entry name" value="alpha/beta hydrolase"/>
    <property type="match status" value="5"/>
</dbReference>
<dbReference type="PROSITE" id="PS01173">
    <property type="entry name" value="LIPASE_GDXG_HIS"/>
    <property type="match status" value="1"/>
</dbReference>
<feature type="domain" description="Carboxylesterase type B" evidence="6">
    <location>
        <begin position="519"/>
        <end position="996"/>
    </location>
</feature>
<comment type="caution">
    <text evidence="8">The sequence shown here is derived from an EMBL/GenBank/DDBJ whole genome shotgun (WGS) entry which is preliminary data.</text>
</comment>
<evidence type="ECO:0000313" key="8">
    <source>
        <dbReference type="EMBL" id="KAK7602463.1"/>
    </source>
</evidence>
<evidence type="ECO:0000313" key="9">
    <source>
        <dbReference type="Proteomes" id="UP001367676"/>
    </source>
</evidence>
<dbReference type="InterPro" id="IPR029058">
    <property type="entry name" value="AB_hydrolase_fold"/>
</dbReference>
<evidence type="ECO:0000256" key="4">
    <source>
        <dbReference type="ARBA" id="ARBA00022801"/>
    </source>
</evidence>
<dbReference type="PROSITE" id="PS00122">
    <property type="entry name" value="CARBOXYLESTERASE_B_1"/>
    <property type="match status" value="2"/>
</dbReference>
<sequence>MPHVYRKHLSFLLPPTTTTLAVNTEVDIFADVAVGILTQLEITSFYQCQYQSALIRNALRFNLPLTNIPRRTITANDVSFVLFTRRNSIPQILKISPNEVSIRASSFNPQNRIVLFTNGHSVSYQEAATRIPSALDPSGSCYNFLPPSQRVASTDADLVIIVHCSAGYRSLPAYILGDATFFINGAYIQPECANFPLIFQINDCSHRVCIDHFYESLVNFNQSFGIRCYNYGQYLQRVCDCRDTVPSGFYTPKTQNITSSSFISRLGTLGSDRLFANALLMNSASHAELSKKLMELGEISNKQCLQQSAYINAAIKANRTSTLVNVPDKPIEPKDVTFLLFTRKNPTMPQNLSATDANALRRSHFSKTTFTYMHIHGSRDSSKGRASIIVKVGPCFVHQPPSNRLAKTDAPCVQIMHCSVGSRGVSIKNFTGTVDFYLEGGVYQRQCIGNDLDQVSLCSHNACLDYYIAALKNFRQFIGIACENYEAYVKNDCDYQNIAVGGYYAACSLFPRVWGDDPLVITIKQGKLRGSKLKSRNGTEYRSFLGIPFAKPPIGELRFQSPQEPDIWDGVRDATILPSKCVQKDILYKMASSASVEGEEDCLYLNVFSPLRVNHTSKLPVIVYVHGGAFIMGTANIYSADYFMDHDVILVFLQYRLGPFGFLSTADTIIPGNYGMKDQVFALKWVKTNIAQFGGNPELVTLFGESAGGSCVHLHLYSPLSKGLFHRAISHSGPALSFWSRSKPAAIRQKTLALGILVGCPVDSSVALLQCLRKVPAKELMLAHHKFYVWDFEPIIHFSTVPEPELVDDAFIHRDPWQELPVSNVPWITGITSGEGAIKAARFLSGDGRRAKEMSANYRRLIPLKLNAVDWLDYSESIKIAEAVKQFYFGKEEIGFKTAENLKNMLTDGIFLYHCFEGMSQYHKNSVYFFYYDHRNTISFTEFFGNCSIKDLGVSHVDDLISFFPMPSYGIRVTDGPDFDVSKRLIARYVNFARTGLFSRIWGDDPLIVTTEQGKLRGIQLKSRNGTEFRSFLGIPYAKPPVGELRFQSPQEPDIWDGVRDATTQPPKCVQKDIFYKTASFAPVEGEEDCLYLNVFSPLKIHSSSQLPVLVYIHGGGFVMGSMNYFSPDYFLDHDVIVVFLQYRLGPFGFLSTGDTVIPGNYGMKDQVAALKWLKRNVAFFGGSPELVTIFGESAGAASVELHLYSPLSKGLFQRAISHSGSAFSLWTRSRVAVSRQKTLAIGILVGCPVESSTVLLQCLRTIPANELMLAHHKFYVWDFEPTIPFAIVPESELVEDAFIYKDPSTGPPINDVPWITGITSGEGAIKVARYLSGDGQLIREINENYIRLFPLIANFYGWFDYFESAQMAAAIKQFYFGNKEIGFETAKEFVNMLTDSIFLQPVFEGMSSHSQHTNSSAVYFYYYDHRNSISFADFFGNCSVDLGVSHVDDLVSIFSFPPLGIEVTDGPDLDVSSRLIERWISFARTGNPSTADGTWDPFDANEINYLHITSTHDEMKDGLLIDRLSFWKNMLVRSSDKLLRKESRDEL</sequence>
<comment type="similarity">
    <text evidence="2">Belongs to the 'GDXG' lipolytic enzyme family.</text>
</comment>
<dbReference type="EMBL" id="JBBCAQ010000008">
    <property type="protein sequence ID" value="KAK7602463.1"/>
    <property type="molecule type" value="Genomic_DNA"/>
</dbReference>
<dbReference type="GO" id="GO:0052689">
    <property type="term" value="F:carboxylic ester hydrolase activity"/>
    <property type="evidence" value="ECO:0007669"/>
    <property type="project" value="UniProtKB-KW"/>
</dbReference>
<evidence type="ECO:0000256" key="2">
    <source>
        <dbReference type="ARBA" id="ARBA00010515"/>
    </source>
</evidence>
<dbReference type="PANTHER" id="PTHR43142">
    <property type="entry name" value="CARBOXYLIC ESTER HYDROLASE"/>
    <property type="match status" value="1"/>
</dbReference>
<dbReference type="Pfam" id="PF00135">
    <property type="entry name" value="COesterase"/>
    <property type="match status" value="2"/>
</dbReference>
<reference evidence="8 9" key="1">
    <citation type="submission" date="2024-03" db="EMBL/GenBank/DDBJ databases">
        <title>Adaptation during the transition from Ophiocordyceps entomopathogen to insect associate is accompanied by gene loss and intensified selection.</title>
        <authorList>
            <person name="Ward C.M."/>
            <person name="Onetto C.A."/>
            <person name="Borneman A.R."/>
        </authorList>
    </citation>
    <scope>NUCLEOTIDE SEQUENCE [LARGE SCALE GENOMIC DNA]</scope>
    <source>
        <strain evidence="8">AWRI1</strain>
        <tissue evidence="8">Single Adult Female</tissue>
    </source>
</reference>
<dbReference type="FunFam" id="3.40.50.1820:FF:000127">
    <property type="entry name" value="Thyroglobulin"/>
    <property type="match status" value="1"/>
</dbReference>
<keyword evidence="4" id="KW-0378">Hydrolase</keyword>
<dbReference type="InterPro" id="IPR019826">
    <property type="entry name" value="Carboxylesterase_B_AS"/>
</dbReference>
<gene>
    <name evidence="8" type="ORF">V9T40_008052</name>
</gene>
<keyword evidence="3" id="KW-0719">Serine esterase</keyword>
<feature type="domain" description="Carboxylesterase type B" evidence="6">
    <location>
        <begin position="1007"/>
        <end position="1528"/>
    </location>
</feature>
<dbReference type="InterPro" id="IPR013818">
    <property type="entry name" value="Lipase"/>
</dbReference>
<evidence type="ECO:0000256" key="5">
    <source>
        <dbReference type="ARBA" id="ARBA00023180"/>
    </source>
</evidence>
<keyword evidence="9" id="KW-1185">Reference proteome</keyword>